<organism evidence="3 4">
    <name type="scientific">Actinoplanes cyaneus</name>
    <dbReference type="NCBI Taxonomy" id="52696"/>
    <lineage>
        <taxon>Bacteria</taxon>
        <taxon>Bacillati</taxon>
        <taxon>Actinomycetota</taxon>
        <taxon>Actinomycetes</taxon>
        <taxon>Micromonosporales</taxon>
        <taxon>Micromonosporaceae</taxon>
        <taxon>Actinoplanes</taxon>
    </lineage>
</organism>
<keyword evidence="4" id="KW-1185">Reference proteome</keyword>
<keyword evidence="1" id="KW-0732">Signal</keyword>
<evidence type="ECO:0000256" key="1">
    <source>
        <dbReference type="SAM" id="SignalP"/>
    </source>
</evidence>
<dbReference type="InterPro" id="IPR005183">
    <property type="entry name" value="DUF305_CopM-like"/>
</dbReference>
<dbReference type="Gene3D" id="1.20.1260.10">
    <property type="match status" value="1"/>
</dbReference>
<comment type="caution">
    <text evidence="3">The sequence shown here is derived from an EMBL/GenBank/DDBJ whole genome shotgun (WGS) entry which is preliminary data.</text>
</comment>
<accession>A0A919IJL9</accession>
<proteinExistence type="predicted"/>
<evidence type="ECO:0000313" key="4">
    <source>
        <dbReference type="Proteomes" id="UP000619479"/>
    </source>
</evidence>
<protein>
    <submittedName>
        <fullName evidence="3">DUF305 domain-containing protein</fullName>
    </submittedName>
</protein>
<name>A0A919IJL9_9ACTN</name>
<feature type="signal peptide" evidence="1">
    <location>
        <begin position="1"/>
        <end position="17"/>
    </location>
</feature>
<dbReference type="Pfam" id="PF03713">
    <property type="entry name" value="DUF305"/>
    <property type="match status" value="1"/>
</dbReference>
<dbReference type="PANTHER" id="PTHR36933:SF1">
    <property type="entry name" value="SLL0788 PROTEIN"/>
    <property type="match status" value="1"/>
</dbReference>
<dbReference type="AlphaFoldDB" id="A0A919IJL9"/>
<gene>
    <name evidence="3" type="ORF">Acy02nite_48500</name>
</gene>
<dbReference type="InterPro" id="IPR012347">
    <property type="entry name" value="Ferritin-like"/>
</dbReference>
<dbReference type="PANTHER" id="PTHR36933">
    <property type="entry name" value="SLL0788 PROTEIN"/>
    <property type="match status" value="1"/>
</dbReference>
<evidence type="ECO:0000259" key="2">
    <source>
        <dbReference type="Pfam" id="PF03713"/>
    </source>
</evidence>
<evidence type="ECO:0000313" key="3">
    <source>
        <dbReference type="EMBL" id="GID66969.1"/>
    </source>
</evidence>
<dbReference type="EMBL" id="BOMH01000036">
    <property type="protein sequence ID" value="GID66969.1"/>
    <property type="molecule type" value="Genomic_DNA"/>
</dbReference>
<feature type="chain" id="PRO_5038996844" evidence="1">
    <location>
        <begin position="18"/>
        <end position="207"/>
    </location>
</feature>
<sequence>MSTAAPGRLKHRFVALAAVAPLLLGACGTAKETATPAASAPAVKNVAEITAGSTFNDRDVMFLQMLADHQQQGLQMAEIGASRSTRAGVTDLAKAVQLTEKDELTMMTNWLTEWGKPTTVDKRVSVHADHGGLPSTTDAEINSLKTVKKADFETAFLNLFLAHQHNAVEMAQLELDKGANEQTKKFAERVKESRADQVQQMLKLLNG</sequence>
<dbReference type="Proteomes" id="UP000619479">
    <property type="component" value="Unassembled WGS sequence"/>
</dbReference>
<reference evidence="3" key="1">
    <citation type="submission" date="2021-01" db="EMBL/GenBank/DDBJ databases">
        <title>Whole genome shotgun sequence of Actinoplanes cyaneus NBRC 14990.</title>
        <authorList>
            <person name="Komaki H."/>
            <person name="Tamura T."/>
        </authorList>
    </citation>
    <scope>NUCLEOTIDE SEQUENCE</scope>
    <source>
        <strain evidence="3">NBRC 14990</strain>
    </source>
</reference>
<dbReference type="RefSeq" id="WP_203744134.1">
    <property type="nucleotide sequence ID" value="NZ_BAAAUC010000104.1"/>
</dbReference>
<feature type="domain" description="DUF305" evidence="2">
    <location>
        <begin position="59"/>
        <end position="205"/>
    </location>
</feature>